<protein>
    <submittedName>
        <fullName evidence="1">Uncharacterized protein</fullName>
    </submittedName>
</protein>
<dbReference type="EMBL" id="VSSQ01009348">
    <property type="protein sequence ID" value="MPM41369.1"/>
    <property type="molecule type" value="Genomic_DNA"/>
</dbReference>
<reference evidence="1" key="1">
    <citation type="submission" date="2019-08" db="EMBL/GenBank/DDBJ databases">
        <authorList>
            <person name="Kucharzyk K."/>
            <person name="Murdoch R.W."/>
            <person name="Higgins S."/>
            <person name="Loffler F."/>
        </authorList>
    </citation>
    <scope>NUCLEOTIDE SEQUENCE</scope>
</reference>
<dbReference type="AlphaFoldDB" id="A0A644ZKH3"/>
<dbReference type="AntiFam" id="ANF00241">
    <property type="entry name" value="Shadow ORF (opposite mro)"/>
</dbReference>
<sequence>MEHDAGEIGMRHRVCKVLRFQAESGTDAVFNAAFAAHASKVGRRKELHARLVGNRVHHNAAHGVGCGCGAFHAALAVAEHEVVVVAMRETHVFQRGFDILPDGFCLSKIERAARDGHDFARGEDMRIDARCKIRLDLKRLIENRAAALTGQIEVRVIGQIDDGVRVRYRKVADGEHVVLGERIDHHDGETAGEVFVPVRAEERKGDGVFFGFRFPNLFIKAFASAVAAVFKVVCKDLVLHAVERKAGLADAVGDAPDGGAKKHGVLAVLFQRVVTEHNVHQFARAVGYAHALPGCAVVENGSRRAGAVRDGVEMDVFAARHLAEEGFGNAHCRVASCYISGFFAEKDVQNSGL</sequence>
<gene>
    <name evidence="1" type="ORF">SDC9_88024</name>
</gene>
<evidence type="ECO:0000313" key="1">
    <source>
        <dbReference type="EMBL" id="MPM41369.1"/>
    </source>
</evidence>
<comment type="caution">
    <text evidence="1">The sequence shown here is derived from an EMBL/GenBank/DDBJ whole genome shotgun (WGS) entry which is preliminary data.</text>
</comment>
<proteinExistence type="predicted"/>
<name>A0A644ZKH3_9ZZZZ</name>
<accession>A0A644ZKH3</accession>
<organism evidence="1">
    <name type="scientific">bioreactor metagenome</name>
    <dbReference type="NCBI Taxonomy" id="1076179"/>
    <lineage>
        <taxon>unclassified sequences</taxon>
        <taxon>metagenomes</taxon>
        <taxon>ecological metagenomes</taxon>
    </lineage>
</organism>